<organism evidence="2 3">
    <name type="scientific">Microbacterium gilvum</name>
    <dbReference type="NCBI Taxonomy" id="1336204"/>
    <lineage>
        <taxon>Bacteria</taxon>
        <taxon>Bacillati</taxon>
        <taxon>Actinomycetota</taxon>
        <taxon>Actinomycetes</taxon>
        <taxon>Micrococcales</taxon>
        <taxon>Microbacteriaceae</taxon>
        <taxon>Microbacterium</taxon>
    </lineage>
</organism>
<dbReference type="Proteomes" id="UP001501645">
    <property type="component" value="Unassembled WGS sequence"/>
</dbReference>
<evidence type="ECO:0000313" key="2">
    <source>
        <dbReference type="EMBL" id="GAA4784807.1"/>
    </source>
</evidence>
<protein>
    <submittedName>
        <fullName evidence="2">Uncharacterized protein</fullName>
    </submittedName>
</protein>
<evidence type="ECO:0000313" key="3">
    <source>
        <dbReference type="Proteomes" id="UP001501645"/>
    </source>
</evidence>
<evidence type="ECO:0000256" key="1">
    <source>
        <dbReference type="SAM" id="MobiDB-lite"/>
    </source>
</evidence>
<comment type="caution">
    <text evidence="2">The sequence shown here is derived from an EMBL/GenBank/DDBJ whole genome shotgun (WGS) entry which is preliminary data.</text>
</comment>
<reference evidence="3" key="1">
    <citation type="journal article" date="2019" name="Int. J. Syst. Evol. Microbiol.">
        <title>The Global Catalogue of Microorganisms (GCM) 10K type strain sequencing project: providing services to taxonomists for standard genome sequencing and annotation.</title>
        <authorList>
            <consortium name="The Broad Institute Genomics Platform"/>
            <consortium name="The Broad Institute Genome Sequencing Center for Infectious Disease"/>
            <person name="Wu L."/>
            <person name="Ma J."/>
        </authorList>
    </citation>
    <scope>NUCLEOTIDE SEQUENCE [LARGE SCALE GENOMIC DNA]</scope>
    <source>
        <strain evidence="3">JCM 18537</strain>
    </source>
</reference>
<feature type="region of interest" description="Disordered" evidence="1">
    <location>
        <begin position="1"/>
        <end position="77"/>
    </location>
</feature>
<feature type="compositionally biased region" description="Basic and acidic residues" evidence="1">
    <location>
        <begin position="61"/>
        <end position="77"/>
    </location>
</feature>
<gene>
    <name evidence="2" type="ORF">GCM10023351_33030</name>
</gene>
<dbReference type="RefSeq" id="WP_345441786.1">
    <property type="nucleotide sequence ID" value="NZ_BAABKO010000007.1"/>
</dbReference>
<name>A0ABP9AR88_9MICO</name>
<sequence>MTESEAGGPPLEDVPAGRGGADSGSAEVVGVEGEAPGSPDEGEQNDVAGVGPAEPSPGRQTEPREDVHTTTDDERLRGIVAQVQGDIAIGNLSPDDAVGMVAARLRDAGIAADGDDLERIARETVERDAPTLVDDAEPGAGA</sequence>
<keyword evidence="3" id="KW-1185">Reference proteome</keyword>
<accession>A0ABP9AR88</accession>
<dbReference type="EMBL" id="BAABKO010000007">
    <property type="protein sequence ID" value="GAA4784807.1"/>
    <property type="molecule type" value="Genomic_DNA"/>
</dbReference>
<proteinExistence type="predicted"/>